<evidence type="ECO:0000313" key="2">
    <source>
        <dbReference type="Proteomes" id="UP000011618"/>
    </source>
</evidence>
<feature type="non-terminal residue" evidence="1">
    <location>
        <position position="1"/>
    </location>
</feature>
<gene>
    <name evidence="1" type="ORF">C487_09837</name>
</gene>
<comment type="caution">
    <text evidence="1">The sequence shown here is derived from an EMBL/GenBank/DDBJ whole genome shotgun (WGS) entry which is preliminary data.</text>
</comment>
<organism evidence="1 2">
    <name type="scientific">Natrinema pallidum DSM 3751</name>
    <dbReference type="NCBI Taxonomy" id="1227495"/>
    <lineage>
        <taxon>Archaea</taxon>
        <taxon>Methanobacteriati</taxon>
        <taxon>Methanobacteriota</taxon>
        <taxon>Stenosarchaea group</taxon>
        <taxon>Halobacteria</taxon>
        <taxon>Halobacteriales</taxon>
        <taxon>Natrialbaceae</taxon>
        <taxon>Natrinema</taxon>
    </lineage>
</organism>
<dbReference type="AlphaFoldDB" id="L9YTC0"/>
<proteinExistence type="predicted"/>
<dbReference type="eggNOG" id="arCOG06159">
    <property type="taxonomic scope" value="Archaea"/>
</dbReference>
<reference evidence="1 2" key="1">
    <citation type="journal article" date="2014" name="PLoS Genet.">
        <title>Phylogenetically driven sequencing of extremely halophilic archaea reveals strategies for static and dynamic osmo-response.</title>
        <authorList>
            <person name="Becker E.A."/>
            <person name="Seitzer P.M."/>
            <person name="Tritt A."/>
            <person name="Larsen D."/>
            <person name="Krusor M."/>
            <person name="Yao A.I."/>
            <person name="Wu D."/>
            <person name="Madern D."/>
            <person name="Eisen J.A."/>
            <person name="Darling A.E."/>
            <person name="Facciotti M.T."/>
        </authorList>
    </citation>
    <scope>NUCLEOTIDE SEQUENCE [LARGE SCALE GENOMIC DNA]</scope>
    <source>
        <strain evidence="1 2">DSM 3751</strain>
    </source>
</reference>
<accession>L9YTC0</accession>
<evidence type="ECO:0000313" key="1">
    <source>
        <dbReference type="EMBL" id="ELY76926.1"/>
    </source>
</evidence>
<dbReference type="Proteomes" id="UP000011618">
    <property type="component" value="Unassembled WGS sequence"/>
</dbReference>
<name>L9YTC0_9EURY</name>
<protein>
    <submittedName>
        <fullName evidence="1">Transposase (ISH8)</fullName>
    </submittedName>
</protein>
<sequence length="40" mass="4398">GRRPSPPLLDRLIADAQKIHKQRPVLQEQLATAIKPAAEA</sequence>
<dbReference type="EMBL" id="AOII01000062">
    <property type="protein sequence ID" value="ELY76926.1"/>
    <property type="molecule type" value="Genomic_DNA"/>
</dbReference>